<evidence type="ECO:0000256" key="1">
    <source>
        <dbReference type="SAM" id="SignalP"/>
    </source>
</evidence>
<evidence type="ECO:0000313" key="2">
    <source>
        <dbReference type="EMBL" id="QSZ32720.1"/>
    </source>
</evidence>
<protein>
    <recommendedName>
        <fullName evidence="4">Secreted protein</fullName>
    </recommendedName>
</protein>
<organism evidence="2 3">
    <name type="scientific">Monilinia vaccinii-corymbosi</name>
    <dbReference type="NCBI Taxonomy" id="61207"/>
    <lineage>
        <taxon>Eukaryota</taxon>
        <taxon>Fungi</taxon>
        <taxon>Dikarya</taxon>
        <taxon>Ascomycota</taxon>
        <taxon>Pezizomycotina</taxon>
        <taxon>Leotiomycetes</taxon>
        <taxon>Helotiales</taxon>
        <taxon>Sclerotiniaceae</taxon>
        <taxon>Monilinia</taxon>
    </lineage>
</organism>
<name>A0A8A3PC86_9HELO</name>
<feature type="signal peptide" evidence="1">
    <location>
        <begin position="1"/>
        <end position="21"/>
    </location>
</feature>
<proteinExistence type="predicted"/>
<feature type="chain" id="PRO_5032948912" description="Secreted protein" evidence="1">
    <location>
        <begin position="22"/>
        <end position="120"/>
    </location>
</feature>
<keyword evidence="3" id="KW-1185">Reference proteome</keyword>
<dbReference type="Proteomes" id="UP000672032">
    <property type="component" value="Chromosome 3"/>
</dbReference>
<evidence type="ECO:0000313" key="3">
    <source>
        <dbReference type="Proteomes" id="UP000672032"/>
    </source>
</evidence>
<reference evidence="2" key="1">
    <citation type="submission" date="2020-10" db="EMBL/GenBank/DDBJ databases">
        <title>Genome Sequence of Monilinia vaccinii-corymbosi Sheds Light on Mummy Berry Disease Infection of Blueberry and Mating Type.</title>
        <authorList>
            <person name="Yow A.G."/>
            <person name="Zhang Y."/>
            <person name="Bansal K."/>
            <person name="Eacker S.M."/>
            <person name="Sullivan S."/>
            <person name="Liachko I."/>
            <person name="Cubeta M.A."/>
            <person name="Rollins J.A."/>
            <person name="Ashrafi H."/>
        </authorList>
    </citation>
    <scope>NUCLEOTIDE SEQUENCE</scope>
    <source>
        <strain evidence="2">RL-1</strain>
    </source>
</reference>
<dbReference type="AlphaFoldDB" id="A0A8A3PC86"/>
<dbReference type="EMBL" id="CP063407">
    <property type="protein sequence ID" value="QSZ32720.1"/>
    <property type="molecule type" value="Genomic_DNA"/>
</dbReference>
<evidence type="ECO:0008006" key="4">
    <source>
        <dbReference type="Google" id="ProtNLM"/>
    </source>
</evidence>
<sequence length="120" mass="12691">MKLFNLSILTILSFTSSTVHAACSTSNAKGNPNDALLKLGFMCAGLIGNVPKNGITSTCVDVDSISYDVYAVNLKPIDTGLDQNTCTQNLKIPLACERGGITAISDWRFVAVPKPGKCIP</sequence>
<accession>A0A8A3PC86</accession>
<gene>
    <name evidence="2" type="ORF">DSL72_002299</name>
</gene>
<keyword evidence="1" id="KW-0732">Signal</keyword>